<evidence type="ECO:0000313" key="1">
    <source>
        <dbReference type="EMBL" id="MBW7456770.1"/>
    </source>
</evidence>
<keyword evidence="2" id="KW-1185">Reference proteome</keyword>
<sequence>MDMKRCLFCDQIVHVQFIGEYERFANCSCAPGDSYSLSKDSYEQFHALSYAVKRQMFPIMSAYIRETTDVGGAVALSFEDLEKIEQSPLIPVTIEDKADRLLQYLYRHSESPLQPVVIHRLSDSYNLTYSLNLQELVYIIERLKDELLIERIGTTFKLTTEGWSKAEALSGGKRLKSCLVYLDHDTVNRADWAEQVFPRIEECGYSPLLGDDAQDSESSDYHVRNITESKLVVADLTGQS</sequence>
<proteinExistence type="predicted"/>
<gene>
    <name evidence="1" type="ORF">K0U00_22280</name>
</gene>
<dbReference type="Proteomes" id="UP001519887">
    <property type="component" value="Unassembled WGS sequence"/>
</dbReference>
<name>A0ABS7C7R7_9BACL</name>
<organism evidence="1 2">
    <name type="scientific">Paenibacillus sepulcri</name>
    <dbReference type="NCBI Taxonomy" id="359917"/>
    <lineage>
        <taxon>Bacteria</taxon>
        <taxon>Bacillati</taxon>
        <taxon>Bacillota</taxon>
        <taxon>Bacilli</taxon>
        <taxon>Bacillales</taxon>
        <taxon>Paenibacillaceae</taxon>
        <taxon>Paenibacillus</taxon>
    </lineage>
</organism>
<dbReference type="EMBL" id="JAHZIK010000660">
    <property type="protein sequence ID" value="MBW7456770.1"/>
    <property type="molecule type" value="Genomic_DNA"/>
</dbReference>
<feature type="non-terminal residue" evidence="1">
    <location>
        <position position="240"/>
    </location>
</feature>
<evidence type="ECO:0000313" key="2">
    <source>
        <dbReference type="Proteomes" id="UP001519887"/>
    </source>
</evidence>
<accession>A0ABS7C7R7</accession>
<comment type="caution">
    <text evidence="1">The sequence shown here is derived from an EMBL/GenBank/DDBJ whole genome shotgun (WGS) entry which is preliminary data.</text>
</comment>
<reference evidence="1 2" key="1">
    <citation type="submission" date="2021-07" db="EMBL/GenBank/DDBJ databases">
        <title>Paenibacillus radiodurans sp. nov., isolated from the southeastern edge of Tengger Desert.</title>
        <authorList>
            <person name="Zhang G."/>
        </authorList>
    </citation>
    <scope>NUCLEOTIDE SEQUENCE [LARGE SCALE GENOMIC DNA]</scope>
    <source>
        <strain evidence="1 2">CCM 7311</strain>
    </source>
</reference>
<protein>
    <submittedName>
        <fullName evidence="1">Uncharacterized protein</fullName>
    </submittedName>
</protein>